<feature type="non-terminal residue" evidence="15">
    <location>
        <position position="1266"/>
    </location>
</feature>
<evidence type="ECO:0000256" key="1">
    <source>
        <dbReference type="ARBA" id="ARBA00001971"/>
    </source>
</evidence>
<dbReference type="GO" id="GO:0006082">
    <property type="term" value="P:organic acid metabolic process"/>
    <property type="evidence" value="ECO:0007669"/>
    <property type="project" value="TreeGrafter"/>
</dbReference>
<evidence type="ECO:0000313" key="16">
    <source>
        <dbReference type="Proteomes" id="UP000886611"/>
    </source>
</evidence>
<keyword evidence="10 13" id="KW-0408">Iron</keyword>
<dbReference type="GO" id="GO:0016712">
    <property type="term" value="F:oxidoreductase activity, acting on paired donors, with incorporation or reduction of molecular oxygen, reduced flavin or flavoprotein as one donor, and incorporation of one atom of oxygen"/>
    <property type="evidence" value="ECO:0007669"/>
    <property type="project" value="TreeGrafter"/>
</dbReference>
<comment type="caution">
    <text evidence="15">The sequence shown here is derived from an EMBL/GenBank/DDBJ whole genome shotgun (WGS) entry which is preliminary data.</text>
</comment>
<proteinExistence type="inferred from homology"/>
<dbReference type="PANTHER" id="PTHR24300:SF153">
    <property type="entry name" value="CYTOCHROME P450 2G1-LIKE-RELATED"/>
    <property type="match status" value="1"/>
</dbReference>
<dbReference type="GO" id="GO:0005789">
    <property type="term" value="C:endoplasmic reticulum membrane"/>
    <property type="evidence" value="ECO:0007669"/>
    <property type="project" value="UniProtKB-SubCell"/>
</dbReference>
<dbReference type="InterPro" id="IPR001128">
    <property type="entry name" value="Cyt_P450"/>
</dbReference>
<keyword evidence="8" id="KW-0492">Microsome</keyword>
<gene>
    <name evidence="15" type="primary">Cyp2b19_9</name>
    <name evidence="15" type="ORF">GTO96_0004071</name>
</gene>
<comment type="similarity">
    <text evidence="4">Belongs to the cytochrome P450 family.</text>
</comment>
<evidence type="ECO:0000256" key="2">
    <source>
        <dbReference type="ARBA" id="ARBA00004174"/>
    </source>
</evidence>
<reference evidence="15 16" key="1">
    <citation type="journal article" date="2021" name="Cell">
        <title>Tracing the genetic footprints of vertebrate landing in non-teleost ray-finned fishes.</title>
        <authorList>
            <person name="Bi X."/>
            <person name="Wang K."/>
            <person name="Yang L."/>
            <person name="Pan H."/>
            <person name="Jiang H."/>
            <person name="Wei Q."/>
            <person name="Fang M."/>
            <person name="Yu H."/>
            <person name="Zhu C."/>
            <person name="Cai Y."/>
            <person name="He Y."/>
            <person name="Gan X."/>
            <person name="Zeng H."/>
            <person name="Yu D."/>
            <person name="Zhu Y."/>
            <person name="Jiang H."/>
            <person name="Qiu Q."/>
            <person name="Yang H."/>
            <person name="Zhang Y.E."/>
            <person name="Wang W."/>
            <person name="Zhu M."/>
            <person name="He S."/>
            <person name="Zhang G."/>
        </authorList>
    </citation>
    <scope>NUCLEOTIDE SEQUENCE [LARGE SCALE GENOMIC DNA]</scope>
    <source>
        <strain evidence="15">Bchr_013</strain>
    </source>
</reference>
<feature type="region of interest" description="Disordered" evidence="14">
    <location>
        <begin position="1247"/>
        <end position="1266"/>
    </location>
</feature>
<evidence type="ECO:0000256" key="6">
    <source>
        <dbReference type="ARBA" id="ARBA00022723"/>
    </source>
</evidence>
<dbReference type="Pfam" id="PF00067">
    <property type="entry name" value="p450"/>
    <property type="match status" value="3"/>
</dbReference>
<dbReference type="InterPro" id="IPR002401">
    <property type="entry name" value="Cyt_P450_E_grp-I"/>
</dbReference>
<dbReference type="GO" id="GO:0006805">
    <property type="term" value="P:xenobiotic metabolic process"/>
    <property type="evidence" value="ECO:0007669"/>
    <property type="project" value="TreeGrafter"/>
</dbReference>
<accession>A0A8X8BSM4</accession>
<evidence type="ECO:0000256" key="13">
    <source>
        <dbReference type="PIRSR" id="PIRSR602401-1"/>
    </source>
</evidence>
<dbReference type="InterPro" id="IPR036396">
    <property type="entry name" value="Cyt_P450_sf"/>
</dbReference>
<dbReference type="InterPro" id="IPR050182">
    <property type="entry name" value="Cytochrome_P450_fam2"/>
</dbReference>
<evidence type="ECO:0000256" key="9">
    <source>
        <dbReference type="ARBA" id="ARBA00023002"/>
    </source>
</evidence>
<dbReference type="PRINTS" id="PR00463">
    <property type="entry name" value="EP450I"/>
</dbReference>
<dbReference type="FunFam" id="1.10.630.10:FF:000238">
    <property type="entry name" value="Cytochrome P450 2A6"/>
    <property type="match status" value="2"/>
</dbReference>
<evidence type="ECO:0000256" key="10">
    <source>
        <dbReference type="ARBA" id="ARBA00023004"/>
    </source>
</evidence>
<protein>
    <submittedName>
        <fullName evidence="15">CP2BJ protein</fullName>
    </submittedName>
</protein>
<dbReference type="AlphaFoldDB" id="A0A8X8BSM4"/>
<evidence type="ECO:0000256" key="8">
    <source>
        <dbReference type="ARBA" id="ARBA00022848"/>
    </source>
</evidence>
<keyword evidence="6 13" id="KW-0479">Metal-binding</keyword>
<feature type="non-terminal residue" evidence="15">
    <location>
        <position position="1"/>
    </location>
</feature>
<evidence type="ECO:0000256" key="12">
    <source>
        <dbReference type="ARBA" id="ARBA00023136"/>
    </source>
</evidence>
<evidence type="ECO:0000256" key="11">
    <source>
        <dbReference type="ARBA" id="ARBA00023033"/>
    </source>
</evidence>
<keyword evidence="11" id="KW-0503">Monooxygenase</keyword>
<dbReference type="Proteomes" id="UP000886611">
    <property type="component" value="Unassembled WGS sequence"/>
</dbReference>
<dbReference type="EMBL" id="JAATIS010000220">
    <property type="protein sequence ID" value="KAG2468928.1"/>
    <property type="molecule type" value="Genomic_DNA"/>
</dbReference>
<dbReference type="PRINTS" id="PR00385">
    <property type="entry name" value="P450"/>
</dbReference>
<evidence type="ECO:0000256" key="7">
    <source>
        <dbReference type="ARBA" id="ARBA00022824"/>
    </source>
</evidence>
<keyword evidence="7" id="KW-0256">Endoplasmic reticulum</keyword>
<dbReference type="GO" id="GO:0005506">
    <property type="term" value="F:iron ion binding"/>
    <property type="evidence" value="ECO:0007669"/>
    <property type="project" value="InterPro"/>
</dbReference>
<keyword evidence="9" id="KW-0560">Oxidoreductase</keyword>
<comment type="cofactor">
    <cofactor evidence="1 13">
        <name>heme</name>
        <dbReference type="ChEBI" id="CHEBI:30413"/>
    </cofactor>
</comment>
<dbReference type="InterPro" id="IPR017972">
    <property type="entry name" value="Cyt_P450_CS"/>
</dbReference>
<sequence length="1266" mass="141574">MEAVNTLILAAIVLSLLLMWLRRDSTRYARMPPGPTPLPLIGNLLQITGNTPYKQFLKLSETYGPVMTVHLGGLRVVVLVGYEAVQEALVQHADLFAGRPKLPLLVRAVANVICSIVFGERFEYDDENFAHLLALINKSVFILSRPLAQMYNMFPKLFNFFPGPHKAIFGANDELKQFISTFAEKHRKDLNADSPQDFIDTFFKKMEQESANPNTVFDHNNLVQSVLDLFVAGTETTSTTLRFGFLILIKYPHIQEKVQKEIDEVIGHQRSPTMADKRKMPFTNAVIHEIQRLADLIPMNVPHATTEDTHFRSYMIPEGTIVLPLLHSVLHDKKLFKSPHSFDPGHFLDETGCFKMNPAFIPFSIAQFITNIGLYKVSFVALKGLQRVSARYTKMPPGPTPLPLIGNLLQVNGNAPYKSLVKLSETYGPVMTVYLGGLRFVVLVGYETVHEALVQHGDSFAGRPELPLFKIIFKGLGLIISNGDDWREARRFSLTTLRDFGMGKRSIEEYIQEEAQHLVENLQKTKGSACDPTISLSQAVSNVICSIVFGKRFEYDDENFACLLALINRFTYLFSKPLVQESNNAESPFHYNNLLECVKDLFMAGTETTSTTLRFGLLVLIKYPHIQEKVQKEIAEVIGDQRSPTMADKKKMPYTNAVIHEIQRMADLVPMSVPHATTEDTHFRGYVIPKGTMVMPLLHSVMFDKKLFKSPHSFDPGHFLDEKGCFKMNPAFIPFSTGLINSNGDDWREVRRFSLTTLRDFGMGKHSIEEYIQEEAQHLVENLRKTKGSPCDPTVFLTPAVSNIICSIMFGKRFEYSDENFAHLLDIINKFTYLFSCTSVQMYNIFPKLVSFVPGPLKSTLDLHAEFMQFLAKVVEEHRETLCADSPRDYIDMFLIKMKQEMNNPETPFHHTNLLQSLLDLFLAATETTRTTLQFALLILIKYPHIQEKIKKEIDEVIGHQRSPTMVDRRKMPYMCAVMHEIQRLGDLVPMCVPHATTEDTHFRGYVIPEGTMVMPLLHSVLHDKIHFKSPYSFDPGHFLDDNGCFKMNPAFIPFSTGKRVCLGEGLAQMELFLFLSTLLQNLSVMATVDPESLSLLPRASSFIKVPQHYKILTRPCVAEVLAAHPEAVRVCPVVFPPALPGVAEVLGSRAVKAAGRRLVVATGPYRAGLPCPLPEATNVTRAGTPSWSGGGTGPPPVLLGVPAGLLPRPDVADDGLEVGRCLVVTTGPYRAGLPCPLPEATSVTRMDAPSLSGGGTSPPLVLLGD</sequence>
<keyword evidence="12" id="KW-0472">Membrane</keyword>
<keyword evidence="5 13" id="KW-0349">Heme</keyword>
<evidence type="ECO:0000256" key="14">
    <source>
        <dbReference type="SAM" id="MobiDB-lite"/>
    </source>
</evidence>
<feature type="binding site" description="axial binding residue" evidence="13">
    <location>
        <position position="1062"/>
    </location>
    <ligand>
        <name>heme</name>
        <dbReference type="ChEBI" id="CHEBI:30413"/>
    </ligand>
    <ligandPart>
        <name>Fe</name>
        <dbReference type="ChEBI" id="CHEBI:18248"/>
    </ligandPart>
</feature>
<dbReference type="SUPFAM" id="SSF48264">
    <property type="entry name" value="Cytochrome P450"/>
    <property type="match status" value="3"/>
</dbReference>
<comment type="subcellular location">
    <subcellularLocation>
        <location evidence="3">Endoplasmic reticulum membrane</location>
        <topology evidence="3">Peripheral membrane protein</topology>
    </subcellularLocation>
    <subcellularLocation>
        <location evidence="2">Microsome membrane</location>
        <topology evidence="2">Peripheral membrane protein</topology>
    </subcellularLocation>
</comment>
<evidence type="ECO:0000256" key="3">
    <source>
        <dbReference type="ARBA" id="ARBA00004406"/>
    </source>
</evidence>
<keyword evidence="16" id="KW-1185">Reference proteome</keyword>
<evidence type="ECO:0000256" key="4">
    <source>
        <dbReference type="ARBA" id="ARBA00010617"/>
    </source>
</evidence>
<dbReference type="GO" id="GO:0020037">
    <property type="term" value="F:heme binding"/>
    <property type="evidence" value="ECO:0007669"/>
    <property type="project" value="InterPro"/>
</dbReference>
<dbReference type="PROSITE" id="PS00086">
    <property type="entry name" value="CYTOCHROME_P450"/>
    <property type="match status" value="1"/>
</dbReference>
<name>A0A8X8BSM4_POLSE</name>
<organism evidence="15 16">
    <name type="scientific">Polypterus senegalus</name>
    <name type="common">Senegal bichir</name>
    <dbReference type="NCBI Taxonomy" id="55291"/>
    <lineage>
        <taxon>Eukaryota</taxon>
        <taxon>Metazoa</taxon>
        <taxon>Chordata</taxon>
        <taxon>Craniata</taxon>
        <taxon>Vertebrata</taxon>
        <taxon>Euteleostomi</taxon>
        <taxon>Actinopterygii</taxon>
        <taxon>Polypteriformes</taxon>
        <taxon>Polypteridae</taxon>
        <taxon>Polypterus</taxon>
    </lineage>
</organism>
<dbReference type="PANTHER" id="PTHR24300">
    <property type="entry name" value="CYTOCHROME P450 508A4-RELATED"/>
    <property type="match status" value="1"/>
</dbReference>
<evidence type="ECO:0000313" key="15">
    <source>
        <dbReference type="EMBL" id="KAG2468928.1"/>
    </source>
</evidence>
<dbReference type="FunFam" id="1.10.630.10:FF:000001">
    <property type="entry name" value="Cytochrome P450, family 2"/>
    <property type="match status" value="1"/>
</dbReference>
<evidence type="ECO:0000256" key="5">
    <source>
        <dbReference type="ARBA" id="ARBA00022617"/>
    </source>
</evidence>
<dbReference type="Gene3D" id="1.10.630.10">
    <property type="entry name" value="Cytochrome P450"/>
    <property type="match status" value="5"/>
</dbReference>